<feature type="compositionally biased region" description="Low complexity" evidence="1">
    <location>
        <begin position="368"/>
        <end position="382"/>
    </location>
</feature>
<evidence type="ECO:0000313" key="3">
    <source>
        <dbReference type="EMBL" id="KAK7019680.1"/>
    </source>
</evidence>
<dbReference type="InterPro" id="IPR011320">
    <property type="entry name" value="RNase_H1_N"/>
</dbReference>
<feature type="domain" description="Ribonuclease H1 N-terminal" evidence="2">
    <location>
        <begin position="395"/>
        <end position="435"/>
    </location>
</feature>
<accession>A0AAW0B373</accession>
<feature type="region of interest" description="Disordered" evidence="1">
    <location>
        <begin position="345"/>
        <end position="394"/>
    </location>
</feature>
<reference evidence="3 4" key="1">
    <citation type="submission" date="2024-01" db="EMBL/GenBank/DDBJ databases">
        <title>A draft genome for a cacao thread blight-causing isolate of Paramarasmius palmivorus.</title>
        <authorList>
            <person name="Baruah I.K."/>
            <person name="Bukari Y."/>
            <person name="Amoako-Attah I."/>
            <person name="Meinhardt L.W."/>
            <person name="Bailey B.A."/>
            <person name="Cohen S.P."/>
        </authorList>
    </citation>
    <scope>NUCLEOTIDE SEQUENCE [LARGE SCALE GENOMIC DNA]</scope>
    <source>
        <strain evidence="3 4">GH-12</strain>
    </source>
</reference>
<evidence type="ECO:0000256" key="1">
    <source>
        <dbReference type="SAM" id="MobiDB-lite"/>
    </source>
</evidence>
<proteinExistence type="predicted"/>
<keyword evidence="4" id="KW-1185">Reference proteome</keyword>
<dbReference type="SUPFAM" id="SSF55658">
    <property type="entry name" value="L9 N-domain-like"/>
    <property type="match status" value="1"/>
</dbReference>
<comment type="caution">
    <text evidence="3">The sequence shown here is derived from an EMBL/GenBank/DDBJ whole genome shotgun (WGS) entry which is preliminary data.</text>
</comment>
<feature type="domain" description="Ribonuclease H1 N-terminal" evidence="2">
    <location>
        <begin position="109"/>
        <end position="151"/>
    </location>
</feature>
<dbReference type="Proteomes" id="UP001383192">
    <property type="component" value="Unassembled WGS sequence"/>
</dbReference>
<sequence length="513" mass="56041">MSLPEVEPRVVITESVEYVPGYIITTTLKIEKTTDAPQAPASARRTVPDVILQNVVAPPLSSAPTGDPTARPRLGPALPVPNSSEQFSSEVPDPRDMQIREGMLHHQGKFYTVFHGCEVGIFYDAISEVQPRINSVPNALSKGYKTWEEALAEYARAYYGSKPGWEVACINPPNVAFPQAGKNWDTFQRTSNIFNLLPPPSVAGGHGPEHNQKILRVPQIFSFICNSLSASRILGSRILTTELPPMCVLQGSQTSGVEGSDVADGLERCVHEEVIRDLLKGLEAQADSYHSNMEQCLQKAEVAGETLHQQLDTVRSLLSAKSDVPLYPNVDDLIRAVQFAPDGTPIPQLTPVTFSPRKSQDGALEPLSSTPSTSSTAPVASPMRSRNRRSGGHLVLSGRDGQHGVFNNWVEANVLISGVSNPMYRAFDLFTQAKSAYDACVACGLVGTLSVPWNPSKEWFVLLSGDAPGIYQRPSLMHAIGLSNLERLTRDNILLATSREEAEEVWRHRKNSM</sequence>
<dbReference type="InterPro" id="IPR037056">
    <property type="entry name" value="RNase_H1_N_sf"/>
</dbReference>
<name>A0AAW0B373_9AGAR</name>
<protein>
    <recommendedName>
        <fullName evidence="2">Ribonuclease H1 N-terminal domain-containing protein</fullName>
    </recommendedName>
</protein>
<feature type="region of interest" description="Disordered" evidence="1">
    <location>
        <begin position="58"/>
        <end position="92"/>
    </location>
</feature>
<dbReference type="EMBL" id="JAYKXP010000204">
    <property type="protein sequence ID" value="KAK7019680.1"/>
    <property type="molecule type" value="Genomic_DNA"/>
</dbReference>
<evidence type="ECO:0000313" key="4">
    <source>
        <dbReference type="Proteomes" id="UP001383192"/>
    </source>
</evidence>
<dbReference type="Gene3D" id="3.40.970.10">
    <property type="entry name" value="Ribonuclease H1, N-terminal domain"/>
    <property type="match status" value="1"/>
</dbReference>
<dbReference type="AlphaFoldDB" id="A0AAW0B373"/>
<gene>
    <name evidence="3" type="ORF">VNI00_018002</name>
</gene>
<dbReference type="InterPro" id="IPR009027">
    <property type="entry name" value="Ribosomal_bL9/RNase_H1_N"/>
</dbReference>
<dbReference type="Pfam" id="PF01693">
    <property type="entry name" value="Cauli_VI"/>
    <property type="match status" value="2"/>
</dbReference>
<evidence type="ECO:0000259" key="2">
    <source>
        <dbReference type="Pfam" id="PF01693"/>
    </source>
</evidence>
<organism evidence="3 4">
    <name type="scientific">Paramarasmius palmivorus</name>
    <dbReference type="NCBI Taxonomy" id="297713"/>
    <lineage>
        <taxon>Eukaryota</taxon>
        <taxon>Fungi</taxon>
        <taxon>Dikarya</taxon>
        <taxon>Basidiomycota</taxon>
        <taxon>Agaricomycotina</taxon>
        <taxon>Agaricomycetes</taxon>
        <taxon>Agaricomycetidae</taxon>
        <taxon>Agaricales</taxon>
        <taxon>Marasmiineae</taxon>
        <taxon>Marasmiaceae</taxon>
        <taxon>Paramarasmius</taxon>
    </lineage>
</organism>